<comment type="caution">
    <text evidence="2">The sequence shown here is derived from an EMBL/GenBank/DDBJ whole genome shotgun (WGS) entry which is preliminary data.</text>
</comment>
<feature type="region of interest" description="Disordered" evidence="1">
    <location>
        <begin position="49"/>
        <end position="113"/>
    </location>
</feature>
<proteinExistence type="predicted"/>
<dbReference type="AlphaFoldDB" id="A0AAD6VMI6"/>
<evidence type="ECO:0000313" key="3">
    <source>
        <dbReference type="Proteomes" id="UP001219525"/>
    </source>
</evidence>
<dbReference type="EMBL" id="JARJCW010000019">
    <property type="protein sequence ID" value="KAJ7214461.1"/>
    <property type="molecule type" value="Genomic_DNA"/>
</dbReference>
<sequence length="193" mass="20977">MPLKESTMRVQLERSLSLRLLLLESLTKMLKNVLASNLAGLRLRDVQREKRAAGSERRVAGSERREAGGGQLLAATGNGKRTASDTKRAIGSGQRASGMQKGLGNGEQQAAGGKQWKRAVRSLGRCGSWDGEYPTAVAERQTAVSGRRTTALRDSPSMASEIQVVVDNDKQLIPDDWIGKGKAYSGDRKTRWL</sequence>
<keyword evidence="3" id="KW-1185">Reference proteome</keyword>
<gene>
    <name evidence="2" type="ORF">GGX14DRAFT_392487</name>
</gene>
<dbReference type="Proteomes" id="UP001219525">
    <property type="component" value="Unassembled WGS sequence"/>
</dbReference>
<accession>A0AAD6VMI6</accession>
<evidence type="ECO:0000313" key="2">
    <source>
        <dbReference type="EMBL" id="KAJ7214461.1"/>
    </source>
</evidence>
<name>A0AAD6VMI6_9AGAR</name>
<organism evidence="2 3">
    <name type="scientific">Mycena pura</name>
    <dbReference type="NCBI Taxonomy" id="153505"/>
    <lineage>
        <taxon>Eukaryota</taxon>
        <taxon>Fungi</taxon>
        <taxon>Dikarya</taxon>
        <taxon>Basidiomycota</taxon>
        <taxon>Agaricomycotina</taxon>
        <taxon>Agaricomycetes</taxon>
        <taxon>Agaricomycetidae</taxon>
        <taxon>Agaricales</taxon>
        <taxon>Marasmiineae</taxon>
        <taxon>Mycenaceae</taxon>
        <taxon>Mycena</taxon>
    </lineage>
</organism>
<evidence type="ECO:0000256" key="1">
    <source>
        <dbReference type="SAM" id="MobiDB-lite"/>
    </source>
</evidence>
<reference evidence="2" key="1">
    <citation type="submission" date="2023-03" db="EMBL/GenBank/DDBJ databases">
        <title>Massive genome expansion in bonnet fungi (Mycena s.s.) driven by repeated elements and novel gene families across ecological guilds.</title>
        <authorList>
            <consortium name="Lawrence Berkeley National Laboratory"/>
            <person name="Harder C.B."/>
            <person name="Miyauchi S."/>
            <person name="Viragh M."/>
            <person name="Kuo A."/>
            <person name="Thoen E."/>
            <person name="Andreopoulos B."/>
            <person name="Lu D."/>
            <person name="Skrede I."/>
            <person name="Drula E."/>
            <person name="Henrissat B."/>
            <person name="Morin E."/>
            <person name="Kohler A."/>
            <person name="Barry K."/>
            <person name="LaButti K."/>
            <person name="Morin E."/>
            <person name="Salamov A."/>
            <person name="Lipzen A."/>
            <person name="Mereny Z."/>
            <person name="Hegedus B."/>
            <person name="Baldrian P."/>
            <person name="Stursova M."/>
            <person name="Weitz H."/>
            <person name="Taylor A."/>
            <person name="Grigoriev I.V."/>
            <person name="Nagy L.G."/>
            <person name="Martin F."/>
            <person name="Kauserud H."/>
        </authorList>
    </citation>
    <scope>NUCLEOTIDE SEQUENCE</scope>
    <source>
        <strain evidence="2">9144</strain>
    </source>
</reference>
<feature type="compositionally biased region" description="Basic and acidic residues" evidence="1">
    <location>
        <begin position="49"/>
        <end position="67"/>
    </location>
</feature>
<protein>
    <submittedName>
        <fullName evidence="2">Uncharacterized protein</fullName>
    </submittedName>
</protein>